<proteinExistence type="predicted"/>
<keyword evidence="2" id="KW-0472">Membrane</keyword>
<dbReference type="EMBL" id="JACRTB010000056">
    <property type="protein sequence ID" value="MBC8577828.1"/>
    <property type="molecule type" value="Genomic_DNA"/>
</dbReference>
<sequence>MGEVAVTSETLSFARPATVAKADIKEELIAPARYEKGAEIAPALRLSDREGNQLAELPLAWEYRETGQPAASAAAPVERPDAALAFPFSPLETGLIALGAIAALLFLIRSYNLSRRKRHRRERAARLAAGVIDVAPEFQRRSNRKAAPAPQAASVRKRRPAGSKRRYPRIRRK</sequence>
<evidence type="ECO:0000256" key="1">
    <source>
        <dbReference type="SAM" id="MobiDB-lite"/>
    </source>
</evidence>
<evidence type="ECO:0000256" key="2">
    <source>
        <dbReference type="SAM" id="Phobius"/>
    </source>
</evidence>
<keyword evidence="2" id="KW-0812">Transmembrane</keyword>
<feature type="compositionally biased region" description="Basic residues" evidence="1">
    <location>
        <begin position="155"/>
        <end position="173"/>
    </location>
</feature>
<evidence type="ECO:0000313" key="3">
    <source>
        <dbReference type="EMBL" id="MBC8577828.1"/>
    </source>
</evidence>
<gene>
    <name evidence="3" type="ORF">H8717_15690</name>
</gene>
<evidence type="ECO:0000313" key="4">
    <source>
        <dbReference type="Proteomes" id="UP000658131"/>
    </source>
</evidence>
<dbReference type="Proteomes" id="UP000658131">
    <property type="component" value="Unassembled WGS sequence"/>
</dbReference>
<feature type="transmembrane region" description="Helical" evidence="2">
    <location>
        <begin position="94"/>
        <end position="113"/>
    </location>
</feature>
<organism evidence="3 4">
    <name type="scientific">Yanshouia hominis</name>
    <dbReference type="NCBI Taxonomy" id="2763673"/>
    <lineage>
        <taxon>Bacteria</taxon>
        <taxon>Bacillati</taxon>
        <taxon>Bacillota</taxon>
        <taxon>Clostridia</taxon>
        <taxon>Eubacteriales</taxon>
        <taxon>Oscillospiraceae</taxon>
        <taxon>Yanshouia</taxon>
    </lineage>
</organism>
<comment type="caution">
    <text evidence="3">The sequence shown here is derived from an EMBL/GenBank/DDBJ whole genome shotgun (WGS) entry which is preliminary data.</text>
</comment>
<protein>
    <submittedName>
        <fullName evidence="3">Uncharacterized protein</fullName>
    </submittedName>
</protein>
<keyword evidence="4" id="KW-1185">Reference proteome</keyword>
<dbReference type="RefSeq" id="WP_262401174.1">
    <property type="nucleotide sequence ID" value="NZ_JACRTB010000056.1"/>
</dbReference>
<reference evidence="3 4" key="1">
    <citation type="submission" date="2020-08" db="EMBL/GenBank/DDBJ databases">
        <title>Genome public.</title>
        <authorList>
            <person name="Liu C."/>
            <person name="Sun Q."/>
        </authorList>
    </citation>
    <scope>NUCLEOTIDE SEQUENCE [LARGE SCALE GENOMIC DNA]</scope>
    <source>
        <strain evidence="3 4">BX1</strain>
    </source>
</reference>
<name>A0ABR7NQ97_9FIRM</name>
<feature type="region of interest" description="Disordered" evidence="1">
    <location>
        <begin position="139"/>
        <end position="173"/>
    </location>
</feature>
<accession>A0ABR7NQ97</accession>
<keyword evidence="2" id="KW-1133">Transmembrane helix</keyword>